<evidence type="ECO:0000313" key="11">
    <source>
        <dbReference type="EMBL" id="CAG9858899.1"/>
    </source>
</evidence>
<evidence type="ECO:0000256" key="2">
    <source>
        <dbReference type="ARBA" id="ARBA00022475"/>
    </source>
</evidence>
<keyword evidence="8 10" id="KW-0675">Receptor</keyword>
<evidence type="ECO:0000256" key="4">
    <source>
        <dbReference type="ARBA" id="ARBA00022692"/>
    </source>
</evidence>
<dbReference type="OrthoDB" id="6759486at2759"/>
<feature type="transmembrane region" description="Helical" evidence="10">
    <location>
        <begin position="241"/>
        <end position="260"/>
    </location>
</feature>
<keyword evidence="3 10" id="KW-0716">Sensory transduction</keyword>
<keyword evidence="7 10" id="KW-0472">Membrane</keyword>
<gene>
    <name evidence="11" type="ORF">PHYEVI_LOCUS5286</name>
</gene>
<evidence type="ECO:0000256" key="3">
    <source>
        <dbReference type="ARBA" id="ARBA00022606"/>
    </source>
</evidence>
<keyword evidence="12" id="KW-1185">Reference proteome</keyword>
<comment type="caution">
    <text evidence="10">Lacks conserved residue(s) required for the propagation of feature annotation.</text>
</comment>
<dbReference type="GO" id="GO:0007165">
    <property type="term" value="P:signal transduction"/>
    <property type="evidence" value="ECO:0007669"/>
    <property type="project" value="UniProtKB-KW"/>
</dbReference>
<dbReference type="GO" id="GO:0005549">
    <property type="term" value="F:odorant binding"/>
    <property type="evidence" value="ECO:0007669"/>
    <property type="project" value="InterPro"/>
</dbReference>
<protein>
    <recommendedName>
        <fullName evidence="10">Odorant receptor</fullName>
    </recommendedName>
</protein>
<evidence type="ECO:0000256" key="5">
    <source>
        <dbReference type="ARBA" id="ARBA00022725"/>
    </source>
</evidence>
<keyword evidence="5 10" id="KW-0552">Olfaction</keyword>
<proteinExistence type="inferred from homology"/>
<keyword evidence="6 10" id="KW-1133">Transmembrane helix</keyword>
<evidence type="ECO:0000256" key="10">
    <source>
        <dbReference type="RuleBase" id="RU351113"/>
    </source>
</evidence>
<feature type="transmembrane region" description="Helical" evidence="10">
    <location>
        <begin position="31"/>
        <end position="51"/>
    </location>
</feature>
<evidence type="ECO:0000256" key="6">
    <source>
        <dbReference type="ARBA" id="ARBA00022989"/>
    </source>
</evidence>
<evidence type="ECO:0000313" key="12">
    <source>
        <dbReference type="Proteomes" id="UP001153712"/>
    </source>
</evidence>
<sequence length="367" mass="42860">MYHENLNWCLKVYTFLGVHPRKKGIFRTIHYVFNVSCPFVITSLTLIMLHLNRPFNIEYLGEASTALTTFPHAIMKLTTLFLQQSKIIDLLERTRSQFWTVDDDNVEIKRAKRIGKVLKNAYFYSVAFFMFTTILKTILTHDLAYRCYQPKWIPKTLLIIYQDYTCCVILFTLMSFDIMFQTLLFQTQLQFKMLNKKYKHLFDYENLGPTALKSMLKECVDHQSFLIDFVNRIKDTFSLSLLLFVGNIIVSLCMSVYIILSDNSKLNLKIEAVVHTIAGLNEIGLCYSIPAQMFMDEAAEIRNSIYFSNWYQRPRLAKEIIPLLIREQKPLTITAGGFVMIDLQMFLVACKTILSYSMFLNTITQLQ</sequence>
<keyword evidence="4 10" id="KW-0812">Transmembrane</keyword>
<dbReference type="GO" id="GO:0005886">
    <property type="term" value="C:plasma membrane"/>
    <property type="evidence" value="ECO:0007669"/>
    <property type="project" value="UniProtKB-SubCell"/>
</dbReference>
<dbReference type="Pfam" id="PF02949">
    <property type="entry name" value="7tm_6"/>
    <property type="match status" value="1"/>
</dbReference>
<dbReference type="GO" id="GO:0004984">
    <property type="term" value="F:olfactory receptor activity"/>
    <property type="evidence" value="ECO:0007669"/>
    <property type="project" value="InterPro"/>
</dbReference>
<keyword evidence="2" id="KW-1003">Cell membrane</keyword>
<dbReference type="Proteomes" id="UP001153712">
    <property type="component" value="Chromosome 2"/>
</dbReference>
<dbReference type="EMBL" id="OU900095">
    <property type="protein sequence ID" value="CAG9858899.1"/>
    <property type="molecule type" value="Genomic_DNA"/>
</dbReference>
<evidence type="ECO:0000256" key="9">
    <source>
        <dbReference type="ARBA" id="ARBA00023224"/>
    </source>
</evidence>
<comment type="similarity">
    <text evidence="10">Belongs to the insect chemoreceptor superfamily. Heteromeric odorant receptor channel (TC 1.A.69) family.</text>
</comment>
<evidence type="ECO:0000256" key="1">
    <source>
        <dbReference type="ARBA" id="ARBA00004651"/>
    </source>
</evidence>
<name>A0A9N9TNS5_PHYSR</name>
<accession>A0A9N9TNS5</accession>
<reference evidence="11" key="1">
    <citation type="submission" date="2022-01" db="EMBL/GenBank/DDBJ databases">
        <authorList>
            <person name="King R."/>
        </authorList>
    </citation>
    <scope>NUCLEOTIDE SEQUENCE</scope>
</reference>
<evidence type="ECO:0000256" key="8">
    <source>
        <dbReference type="ARBA" id="ARBA00023170"/>
    </source>
</evidence>
<feature type="transmembrane region" description="Helical" evidence="10">
    <location>
        <begin position="159"/>
        <end position="185"/>
    </location>
</feature>
<feature type="transmembrane region" description="Helical" evidence="10">
    <location>
        <begin position="121"/>
        <end position="139"/>
    </location>
</feature>
<comment type="subcellular location">
    <subcellularLocation>
        <location evidence="1 10">Cell membrane</location>
        <topology evidence="1 10">Multi-pass membrane protein</topology>
    </subcellularLocation>
</comment>
<evidence type="ECO:0000256" key="7">
    <source>
        <dbReference type="ARBA" id="ARBA00023136"/>
    </source>
</evidence>
<keyword evidence="9 10" id="KW-0807">Transducer</keyword>
<dbReference type="InterPro" id="IPR004117">
    <property type="entry name" value="7tm6_olfct_rcpt"/>
</dbReference>
<dbReference type="PANTHER" id="PTHR21137">
    <property type="entry name" value="ODORANT RECEPTOR"/>
    <property type="match status" value="1"/>
</dbReference>
<dbReference type="AlphaFoldDB" id="A0A9N9TNS5"/>
<dbReference type="PANTHER" id="PTHR21137:SF35">
    <property type="entry name" value="ODORANT RECEPTOR 19A-RELATED"/>
    <property type="match status" value="1"/>
</dbReference>
<organism evidence="11 12">
    <name type="scientific">Phyllotreta striolata</name>
    <name type="common">Striped flea beetle</name>
    <name type="synonym">Crioceris striolata</name>
    <dbReference type="NCBI Taxonomy" id="444603"/>
    <lineage>
        <taxon>Eukaryota</taxon>
        <taxon>Metazoa</taxon>
        <taxon>Ecdysozoa</taxon>
        <taxon>Arthropoda</taxon>
        <taxon>Hexapoda</taxon>
        <taxon>Insecta</taxon>
        <taxon>Pterygota</taxon>
        <taxon>Neoptera</taxon>
        <taxon>Endopterygota</taxon>
        <taxon>Coleoptera</taxon>
        <taxon>Polyphaga</taxon>
        <taxon>Cucujiformia</taxon>
        <taxon>Chrysomeloidea</taxon>
        <taxon>Chrysomelidae</taxon>
        <taxon>Galerucinae</taxon>
        <taxon>Alticini</taxon>
        <taxon>Phyllotreta</taxon>
    </lineage>
</organism>